<name>A0A3R8KXT7_9FIRM</name>
<feature type="domain" description="AAA+ ATPase" evidence="4">
    <location>
        <begin position="347"/>
        <end position="485"/>
    </location>
</feature>
<gene>
    <name evidence="3" type="primary">recD2</name>
    <name evidence="5" type="ORF">EBB54_12420</name>
</gene>
<keyword evidence="3" id="KW-0238">DNA-binding</keyword>
<keyword evidence="2 3" id="KW-0067">ATP-binding</keyword>
<dbReference type="Pfam" id="PF13245">
    <property type="entry name" value="AAA_19"/>
    <property type="match status" value="1"/>
</dbReference>
<dbReference type="SMART" id="SM00382">
    <property type="entry name" value="AAA"/>
    <property type="match status" value="1"/>
</dbReference>
<keyword evidence="1 3" id="KW-0547">Nucleotide-binding</keyword>
<dbReference type="Gene3D" id="1.10.150.20">
    <property type="entry name" value="5' to 3' exonuclease, C-terminal subdomain"/>
    <property type="match status" value="1"/>
</dbReference>
<dbReference type="Proteomes" id="UP000274920">
    <property type="component" value="Unassembled WGS sequence"/>
</dbReference>
<evidence type="ECO:0000259" key="4">
    <source>
        <dbReference type="SMART" id="SM00382"/>
    </source>
</evidence>
<accession>A0A3R8KXT7</accession>
<comment type="catalytic activity">
    <reaction evidence="3">
        <text>ATP + H2O = ADP + phosphate + H(+)</text>
        <dbReference type="Rhea" id="RHEA:13065"/>
        <dbReference type="ChEBI" id="CHEBI:15377"/>
        <dbReference type="ChEBI" id="CHEBI:15378"/>
        <dbReference type="ChEBI" id="CHEBI:30616"/>
        <dbReference type="ChEBI" id="CHEBI:43474"/>
        <dbReference type="ChEBI" id="CHEBI:456216"/>
        <dbReference type="EC" id="5.6.2.3"/>
    </reaction>
</comment>
<dbReference type="Gene3D" id="3.40.50.300">
    <property type="entry name" value="P-loop containing nucleotide triphosphate hydrolases"/>
    <property type="match status" value="2"/>
</dbReference>
<dbReference type="HAMAP" id="MF_01488">
    <property type="entry name" value="RecD2"/>
    <property type="match status" value="1"/>
</dbReference>
<dbReference type="Pfam" id="PF14520">
    <property type="entry name" value="HHH_5"/>
    <property type="match status" value="1"/>
</dbReference>
<dbReference type="Gene3D" id="2.30.30.940">
    <property type="match status" value="1"/>
</dbReference>
<dbReference type="InterPro" id="IPR003593">
    <property type="entry name" value="AAA+_ATPase"/>
</dbReference>
<dbReference type="PANTHER" id="PTHR43788">
    <property type="entry name" value="DNA2/NAM7 HELICASE FAMILY MEMBER"/>
    <property type="match status" value="1"/>
</dbReference>
<organism evidence="5 6">
    <name type="scientific">Schaedlerella arabinosiphila</name>
    <dbReference type="NCBI Taxonomy" id="2044587"/>
    <lineage>
        <taxon>Bacteria</taxon>
        <taxon>Bacillati</taxon>
        <taxon>Bacillota</taxon>
        <taxon>Clostridia</taxon>
        <taxon>Lachnospirales</taxon>
        <taxon>Lachnospiraceae</taxon>
        <taxon>Schaedlerella</taxon>
    </lineage>
</organism>
<dbReference type="InterPro" id="IPR027785">
    <property type="entry name" value="UvrD-like_helicase_C"/>
</dbReference>
<dbReference type="Gene3D" id="1.10.10.2220">
    <property type="match status" value="1"/>
</dbReference>
<comment type="similarity">
    <text evidence="3">Belongs to the RecD family. RecD2 subfamily.</text>
</comment>
<dbReference type="SUPFAM" id="SSF52540">
    <property type="entry name" value="P-loop containing nucleoside triphosphate hydrolases"/>
    <property type="match status" value="1"/>
</dbReference>
<evidence type="ECO:0000313" key="5">
    <source>
        <dbReference type="EMBL" id="RRK32085.1"/>
    </source>
</evidence>
<dbReference type="PANTHER" id="PTHR43788:SF6">
    <property type="entry name" value="DNA HELICASE B"/>
    <property type="match status" value="1"/>
</dbReference>
<keyword evidence="6" id="KW-1185">Reference proteome</keyword>
<protein>
    <recommendedName>
        <fullName evidence="3">ATP-dependent RecD2 DNA helicase</fullName>
        <ecNumber evidence="3">5.6.2.3</ecNumber>
    </recommendedName>
    <alternativeName>
        <fullName evidence="3">DNA 5'-3' helicase subunit RecD2</fullName>
    </alternativeName>
</protein>
<dbReference type="InterPro" id="IPR027417">
    <property type="entry name" value="P-loop_NTPase"/>
</dbReference>
<dbReference type="GO" id="GO:0005524">
    <property type="term" value="F:ATP binding"/>
    <property type="evidence" value="ECO:0007669"/>
    <property type="project" value="UniProtKB-UniRule"/>
</dbReference>
<proteinExistence type="inferred from homology"/>
<dbReference type="AlphaFoldDB" id="A0A3R8KXT7"/>
<dbReference type="GO" id="GO:0017116">
    <property type="term" value="F:single-stranded DNA helicase activity"/>
    <property type="evidence" value="ECO:0007669"/>
    <property type="project" value="TreeGrafter"/>
</dbReference>
<evidence type="ECO:0000256" key="2">
    <source>
        <dbReference type="ARBA" id="ARBA00022840"/>
    </source>
</evidence>
<evidence type="ECO:0000313" key="6">
    <source>
        <dbReference type="Proteomes" id="UP000274920"/>
    </source>
</evidence>
<dbReference type="InterPro" id="IPR010994">
    <property type="entry name" value="RuvA_2-like"/>
</dbReference>
<evidence type="ECO:0000256" key="1">
    <source>
        <dbReference type="ARBA" id="ARBA00022741"/>
    </source>
</evidence>
<dbReference type="CDD" id="cd18809">
    <property type="entry name" value="SF1_C_RecD"/>
    <property type="match status" value="1"/>
</dbReference>
<feature type="binding site" evidence="3">
    <location>
        <begin position="358"/>
        <end position="362"/>
    </location>
    <ligand>
        <name>ATP</name>
        <dbReference type="ChEBI" id="CHEBI:30616"/>
    </ligand>
</feature>
<evidence type="ECO:0000256" key="3">
    <source>
        <dbReference type="HAMAP-Rule" id="MF_01488"/>
    </source>
</evidence>
<comment type="function">
    <text evidence="3">DNA-dependent ATPase and ATP-dependent 5'-3' DNA helicase. Has no activity on blunt DNA or DNA with 3'-overhangs, requires at least 10 bases of 5'-ssDNA for helicase activity.</text>
</comment>
<dbReference type="Pfam" id="PF14490">
    <property type="entry name" value="HHH_RecD2"/>
    <property type="match status" value="1"/>
</dbReference>
<sequence>MIHCKFVERTYYNPANGYTVASYRTKEELPREVGRQNTESPGLFTAYGMELPVGENLEMKLDGTWKKSKYGFQLDVSYFHVDIPETEAGIEAYLSSSMIKGIGPVTAHRIVERFGKRTLYVLDKTPEKLLDIPGISETKLEEILNGYRKSTALRELMVYLAPFGVTANKLEKIQEHFGESAYHIIREDPFRLCEVRGFGFLTVDPIAMKAKNFRPDNPLRIKAAISQVLKKAEEEGHLFLTSEEIVEQARDLLDHKKNSRTSGISDSAIKNAGNDMIRKDKSLVGNGGGIYNRSGFDAEVGAAGELVRLMFQEREKRDIRKMLSQIVKEEGITLDRMQEQAVFQAFEYPVSIITGGPGTGKTTLIRIILRLQEMLDPDAMILLCAPTGRARRRMYEKTGYPAMTIQKAVGMTGVDGEEAWNQTEKLPDDLIIADEFGMCDMYLAYKFFYCIKRGATLIMIGDQDQLGSVGPGNVFKEMIESEVIPVTVLDACFRQEEGSTIVENARRINQNRTSLRYDSDFQFRAASDPEDAARIIQKIYETYWREHGKRTEDIMVLSPLRKDTAAGSDALNERLRGVVNPKRRGRTEIKNGKKLFRVGDIVMQTKNVDEVSNGDLGEVLGIYKKDGKMVMEVDFGDDRIVRFPDDDYWPLTHGYAMSVHKSQGNECPVVIMPVLACFWRMLQRNILYTGITRATKQVILVGSKQAVAKAIHNNRMAKRNTNFALRLRQVYKSMQEYYEKSA</sequence>
<keyword evidence="3 5" id="KW-0347">Helicase</keyword>
<dbReference type="GO" id="GO:0043139">
    <property type="term" value="F:5'-3' DNA helicase activity"/>
    <property type="evidence" value="ECO:0007669"/>
    <property type="project" value="UniProtKB-UniRule"/>
</dbReference>
<keyword evidence="3" id="KW-0413">Isomerase</keyword>
<dbReference type="CDD" id="cd17933">
    <property type="entry name" value="DEXSc_RecD-like"/>
    <property type="match status" value="1"/>
</dbReference>
<reference evidence="5" key="1">
    <citation type="submission" date="2018-10" db="EMBL/GenBank/DDBJ databases">
        <title>Schaedlerella arabinophila gen. nov. sp. nov., isolated from the mouse intestinal tract and comparative analysis with the genome of the closely related altered Schaedler flora strain ASF502.</title>
        <authorList>
            <person name="Miyake S."/>
            <person name="Soh M."/>
            <person name="Seedorf H."/>
        </authorList>
    </citation>
    <scope>NUCLEOTIDE SEQUENCE [LARGE SCALE GENOMIC DNA]</scope>
    <source>
        <strain evidence="5">DSM 106076</strain>
    </source>
</reference>
<dbReference type="SUPFAM" id="SSF47781">
    <property type="entry name" value="RuvA domain 2-like"/>
    <property type="match status" value="1"/>
</dbReference>
<dbReference type="GO" id="GO:0006310">
    <property type="term" value="P:DNA recombination"/>
    <property type="evidence" value="ECO:0007669"/>
    <property type="project" value="InterPro"/>
</dbReference>
<dbReference type="Pfam" id="PF13538">
    <property type="entry name" value="UvrD_C_2"/>
    <property type="match status" value="1"/>
</dbReference>
<dbReference type="InterPro" id="IPR055446">
    <property type="entry name" value="RecD2_N_OB"/>
</dbReference>
<dbReference type="GO" id="GO:0009338">
    <property type="term" value="C:exodeoxyribonuclease V complex"/>
    <property type="evidence" value="ECO:0007669"/>
    <property type="project" value="TreeGrafter"/>
</dbReference>
<dbReference type="InterPro" id="IPR041451">
    <property type="entry name" value="RecD2_SH13"/>
</dbReference>
<comment type="caution">
    <text evidence="5">The sequence shown here is derived from an EMBL/GenBank/DDBJ whole genome shotgun (WGS) entry which is preliminary data.</text>
</comment>
<dbReference type="EC" id="5.6.2.3" evidence="3"/>
<dbReference type="Pfam" id="PF23139">
    <property type="entry name" value="OB_YrrC"/>
    <property type="match status" value="1"/>
</dbReference>
<dbReference type="GO" id="GO:0003677">
    <property type="term" value="F:DNA binding"/>
    <property type="evidence" value="ECO:0007669"/>
    <property type="project" value="UniProtKB-UniRule"/>
</dbReference>
<keyword evidence="3" id="KW-0378">Hydrolase</keyword>
<dbReference type="InterPro" id="IPR006345">
    <property type="entry name" value="RecD2"/>
</dbReference>
<dbReference type="InterPro" id="IPR050534">
    <property type="entry name" value="Coronavir_polyprotein_1ab"/>
</dbReference>
<dbReference type="Pfam" id="PF18335">
    <property type="entry name" value="SH3_13"/>
    <property type="match status" value="1"/>
</dbReference>
<dbReference type="EMBL" id="RHJS01000002">
    <property type="protein sequence ID" value="RRK32085.1"/>
    <property type="molecule type" value="Genomic_DNA"/>
</dbReference>
<dbReference type="RefSeq" id="WP_125127628.1">
    <property type="nucleotide sequence ID" value="NZ_RHJS01000002.1"/>
</dbReference>
<dbReference type="InterPro" id="IPR029493">
    <property type="entry name" value="RecD2-like_HHH"/>
</dbReference>
<dbReference type="GO" id="GO:0016887">
    <property type="term" value="F:ATP hydrolysis activity"/>
    <property type="evidence" value="ECO:0007669"/>
    <property type="project" value="RHEA"/>
</dbReference>
<dbReference type="CDD" id="cd00080">
    <property type="entry name" value="H3TH_StructSpec-5'-nucleases"/>
    <property type="match status" value="1"/>
</dbReference>
<dbReference type="NCBIfam" id="TIGR01448">
    <property type="entry name" value="recD_rel"/>
    <property type="match status" value="1"/>
</dbReference>